<gene>
    <name evidence="2" type="ORF">L596_018723</name>
</gene>
<comment type="caution">
    <text evidence="2">The sequence shown here is derived from an EMBL/GenBank/DDBJ whole genome shotgun (WGS) entry which is preliminary data.</text>
</comment>
<protein>
    <submittedName>
        <fullName evidence="2">Uncharacterized protein</fullName>
    </submittedName>
</protein>
<dbReference type="EMBL" id="AZBU02000005">
    <property type="protein sequence ID" value="TKR77815.1"/>
    <property type="molecule type" value="Genomic_DNA"/>
</dbReference>
<sequence>MSSEPSTSENPGTEDIRDFLTQHVGEGDRKYTPCKRKERLCPVCGRSLRCMPKAENRWKHMQGHNGLHDVNLLFADKKSFRTLRKNGGEKHRFDIDDKPIIFTNLTTHLLMDVASILGDLNAEEPTASIRSEVEKPIAKSPRKPDQCELCLKLYDEVITENLEFNKLVHILSFHRNSAAYLCRLLRSDVLREAPLHVDVTRTVMMSVGIQDIIFACSKCDQSKTLQSITKNRHRCSKTKEKLQKEAEERFDSEIWSKIINPPVHSDDSDSEKSEVSILMENLAASRRPENKDEEMPTTDEEFAEIERFNESLVLTPF</sequence>
<accession>A0A4V6A242</accession>
<reference evidence="2 3" key="2">
    <citation type="journal article" date="2019" name="G3 (Bethesda)">
        <title>Hybrid Assembly of the Genome of the Entomopathogenic Nematode Steinernema carpocapsae Identifies the X-Chromosome.</title>
        <authorList>
            <person name="Serra L."/>
            <person name="Macchietto M."/>
            <person name="Macias-Munoz A."/>
            <person name="McGill C.J."/>
            <person name="Rodriguez I.M."/>
            <person name="Rodriguez B."/>
            <person name="Murad R."/>
            <person name="Mortazavi A."/>
        </authorList>
    </citation>
    <scope>NUCLEOTIDE SEQUENCE [LARGE SCALE GENOMIC DNA]</scope>
    <source>
        <strain evidence="2 3">ALL</strain>
    </source>
</reference>
<organism evidence="2 3">
    <name type="scientific">Steinernema carpocapsae</name>
    <name type="common">Entomopathogenic nematode</name>
    <dbReference type="NCBI Taxonomy" id="34508"/>
    <lineage>
        <taxon>Eukaryota</taxon>
        <taxon>Metazoa</taxon>
        <taxon>Ecdysozoa</taxon>
        <taxon>Nematoda</taxon>
        <taxon>Chromadorea</taxon>
        <taxon>Rhabditida</taxon>
        <taxon>Tylenchina</taxon>
        <taxon>Panagrolaimomorpha</taxon>
        <taxon>Strongyloidoidea</taxon>
        <taxon>Steinernematidae</taxon>
        <taxon>Steinernema</taxon>
    </lineage>
</organism>
<keyword evidence="3" id="KW-1185">Reference proteome</keyword>
<name>A0A4V6A242_STECR</name>
<proteinExistence type="predicted"/>
<feature type="region of interest" description="Disordered" evidence="1">
    <location>
        <begin position="261"/>
        <end position="305"/>
    </location>
</feature>
<dbReference type="Proteomes" id="UP000298663">
    <property type="component" value="Unassembled WGS sequence"/>
</dbReference>
<feature type="compositionally biased region" description="Basic and acidic residues" evidence="1">
    <location>
        <begin position="264"/>
        <end position="274"/>
    </location>
</feature>
<evidence type="ECO:0000313" key="3">
    <source>
        <dbReference type="Proteomes" id="UP000298663"/>
    </source>
</evidence>
<evidence type="ECO:0000313" key="2">
    <source>
        <dbReference type="EMBL" id="TKR77815.1"/>
    </source>
</evidence>
<reference evidence="2 3" key="1">
    <citation type="journal article" date="2015" name="Genome Biol.">
        <title>Comparative genomics of Steinernema reveals deeply conserved gene regulatory networks.</title>
        <authorList>
            <person name="Dillman A.R."/>
            <person name="Macchietto M."/>
            <person name="Porter C.F."/>
            <person name="Rogers A."/>
            <person name="Williams B."/>
            <person name="Antoshechkin I."/>
            <person name="Lee M.M."/>
            <person name="Goodwin Z."/>
            <person name="Lu X."/>
            <person name="Lewis E.E."/>
            <person name="Goodrich-Blair H."/>
            <person name="Stock S.P."/>
            <person name="Adams B.J."/>
            <person name="Sternberg P.W."/>
            <person name="Mortazavi A."/>
        </authorList>
    </citation>
    <scope>NUCLEOTIDE SEQUENCE [LARGE SCALE GENOMIC DNA]</scope>
    <source>
        <strain evidence="2 3">ALL</strain>
    </source>
</reference>
<evidence type="ECO:0000256" key="1">
    <source>
        <dbReference type="SAM" id="MobiDB-lite"/>
    </source>
</evidence>
<dbReference type="AlphaFoldDB" id="A0A4V6A242"/>